<reference evidence="2 3" key="1">
    <citation type="journal article" date="2016" name="Mol. Biol. Evol.">
        <title>Comparative Genomics of Early-Diverging Mushroom-Forming Fungi Provides Insights into the Origins of Lignocellulose Decay Capabilities.</title>
        <authorList>
            <person name="Nagy L.G."/>
            <person name="Riley R."/>
            <person name="Tritt A."/>
            <person name="Adam C."/>
            <person name="Daum C."/>
            <person name="Floudas D."/>
            <person name="Sun H."/>
            <person name="Yadav J.S."/>
            <person name="Pangilinan J."/>
            <person name="Larsson K.H."/>
            <person name="Matsuura K."/>
            <person name="Barry K."/>
            <person name="Labutti K."/>
            <person name="Kuo R."/>
            <person name="Ohm R.A."/>
            <person name="Bhattacharya S.S."/>
            <person name="Shirouzu T."/>
            <person name="Yoshinaga Y."/>
            <person name="Martin F.M."/>
            <person name="Grigoriev I.V."/>
            <person name="Hibbett D.S."/>
        </authorList>
    </citation>
    <scope>NUCLEOTIDE SEQUENCE [LARGE SCALE GENOMIC DNA]</scope>
    <source>
        <strain evidence="2 3">HHB12029</strain>
    </source>
</reference>
<feature type="compositionally biased region" description="Acidic residues" evidence="1">
    <location>
        <begin position="73"/>
        <end position="91"/>
    </location>
</feature>
<dbReference type="InParanoid" id="A0A165INZ8"/>
<evidence type="ECO:0000256" key="1">
    <source>
        <dbReference type="SAM" id="MobiDB-lite"/>
    </source>
</evidence>
<evidence type="ECO:0000313" key="3">
    <source>
        <dbReference type="Proteomes" id="UP000077266"/>
    </source>
</evidence>
<proteinExistence type="predicted"/>
<dbReference type="AlphaFoldDB" id="A0A165INZ8"/>
<name>A0A165INZ8_EXIGL</name>
<sequence length="91" mass="10116">MWAPPAEVESVYDSIVVSFAEKHFQCPQLRHIDVVQSRGDRPGDRVPSDETVQCFVSIFESEGDIVVNGGDDQSSDEDATPHDDSDDEDFD</sequence>
<organism evidence="2 3">
    <name type="scientific">Exidia glandulosa HHB12029</name>
    <dbReference type="NCBI Taxonomy" id="1314781"/>
    <lineage>
        <taxon>Eukaryota</taxon>
        <taxon>Fungi</taxon>
        <taxon>Dikarya</taxon>
        <taxon>Basidiomycota</taxon>
        <taxon>Agaricomycotina</taxon>
        <taxon>Agaricomycetes</taxon>
        <taxon>Auriculariales</taxon>
        <taxon>Exidiaceae</taxon>
        <taxon>Exidia</taxon>
    </lineage>
</organism>
<dbReference type="Proteomes" id="UP000077266">
    <property type="component" value="Unassembled WGS sequence"/>
</dbReference>
<evidence type="ECO:0000313" key="2">
    <source>
        <dbReference type="EMBL" id="KZV93668.1"/>
    </source>
</evidence>
<dbReference type="EMBL" id="KV425986">
    <property type="protein sequence ID" value="KZV93668.1"/>
    <property type="molecule type" value="Genomic_DNA"/>
</dbReference>
<keyword evidence="3" id="KW-1185">Reference proteome</keyword>
<gene>
    <name evidence="2" type="ORF">EXIGLDRAFT_716912</name>
</gene>
<accession>A0A165INZ8</accession>
<feature type="region of interest" description="Disordered" evidence="1">
    <location>
        <begin position="64"/>
        <end position="91"/>
    </location>
</feature>
<protein>
    <submittedName>
        <fullName evidence="2">Uncharacterized protein</fullName>
    </submittedName>
</protein>